<evidence type="ECO:0000256" key="4">
    <source>
        <dbReference type="ARBA" id="ARBA00022989"/>
    </source>
</evidence>
<evidence type="ECO:0000256" key="3">
    <source>
        <dbReference type="ARBA" id="ARBA00022692"/>
    </source>
</evidence>
<dbReference type="GO" id="GO:0005886">
    <property type="term" value="C:plasma membrane"/>
    <property type="evidence" value="ECO:0007669"/>
    <property type="project" value="UniProtKB-SubCell"/>
</dbReference>
<dbReference type="PANTHER" id="PTHR43124:SF3">
    <property type="entry name" value="CHLORAMPHENICOL EFFLUX PUMP RV0191"/>
    <property type="match status" value="1"/>
</dbReference>
<accession>A0A510X8E8</accession>
<dbReference type="Pfam" id="PF07690">
    <property type="entry name" value="MFS_1"/>
    <property type="match status" value="1"/>
</dbReference>
<reference evidence="8 9" key="1">
    <citation type="submission" date="2019-07" db="EMBL/GenBank/DDBJ databases">
        <title>Whole genome shotgun sequence of Halomonas pacifica NBRC 102220.</title>
        <authorList>
            <person name="Hosoyama A."/>
            <person name="Uohara A."/>
            <person name="Ohji S."/>
            <person name="Ichikawa N."/>
        </authorList>
    </citation>
    <scope>NUCLEOTIDE SEQUENCE [LARGE SCALE GENOMIC DNA]</scope>
    <source>
        <strain evidence="8 9">NBRC 102220</strain>
    </source>
</reference>
<keyword evidence="3 6" id="KW-0812">Transmembrane</keyword>
<evidence type="ECO:0000259" key="7">
    <source>
        <dbReference type="PROSITE" id="PS50850"/>
    </source>
</evidence>
<evidence type="ECO:0000256" key="1">
    <source>
        <dbReference type="ARBA" id="ARBA00004651"/>
    </source>
</evidence>
<dbReference type="RefSeq" id="WP_146803048.1">
    <property type="nucleotide sequence ID" value="NZ_BJUK01000020.1"/>
</dbReference>
<protein>
    <submittedName>
        <fullName evidence="8">MFS transporter</fullName>
    </submittedName>
</protein>
<evidence type="ECO:0000313" key="9">
    <source>
        <dbReference type="Proteomes" id="UP000321275"/>
    </source>
</evidence>
<evidence type="ECO:0000256" key="6">
    <source>
        <dbReference type="SAM" id="Phobius"/>
    </source>
</evidence>
<comment type="subcellular location">
    <subcellularLocation>
        <location evidence="1">Cell membrane</location>
        <topology evidence="1">Multi-pass membrane protein</topology>
    </subcellularLocation>
</comment>
<dbReference type="EMBL" id="BJUK01000020">
    <property type="protein sequence ID" value="GEK47706.1"/>
    <property type="molecule type" value="Genomic_DNA"/>
</dbReference>
<dbReference type="AlphaFoldDB" id="A0A510X8E8"/>
<evidence type="ECO:0000313" key="8">
    <source>
        <dbReference type="EMBL" id="GEK47706.1"/>
    </source>
</evidence>
<feature type="domain" description="Major facilitator superfamily (MFS) profile" evidence="7">
    <location>
        <begin position="9"/>
        <end position="388"/>
    </location>
</feature>
<keyword evidence="2" id="KW-1003">Cell membrane</keyword>
<dbReference type="PANTHER" id="PTHR43124">
    <property type="entry name" value="PURINE EFFLUX PUMP PBUE"/>
    <property type="match status" value="1"/>
</dbReference>
<proteinExistence type="predicted"/>
<dbReference type="Proteomes" id="UP000321275">
    <property type="component" value="Unassembled WGS sequence"/>
</dbReference>
<feature type="transmembrane region" description="Helical" evidence="6">
    <location>
        <begin position="279"/>
        <end position="298"/>
    </location>
</feature>
<keyword evidence="4 6" id="KW-1133">Transmembrane helix</keyword>
<gene>
    <name evidence="8" type="ORF">HPA02_19890</name>
</gene>
<dbReference type="CDD" id="cd17324">
    <property type="entry name" value="MFS_NepI_like"/>
    <property type="match status" value="1"/>
</dbReference>
<feature type="transmembrane region" description="Helical" evidence="6">
    <location>
        <begin position="100"/>
        <end position="121"/>
    </location>
</feature>
<feature type="transmembrane region" description="Helical" evidence="6">
    <location>
        <begin position="216"/>
        <end position="238"/>
    </location>
</feature>
<feature type="transmembrane region" description="Helical" evidence="6">
    <location>
        <begin position="75"/>
        <end position="94"/>
    </location>
</feature>
<dbReference type="OrthoDB" id="9814303at2"/>
<dbReference type="GO" id="GO:0022857">
    <property type="term" value="F:transmembrane transporter activity"/>
    <property type="evidence" value="ECO:0007669"/>
    <property type="project" value="InterPro"/>
</dbReference>
<dbReference type="PROSITE" id="PS50850">
    <property type="entry name" value="MFS"/>
    <property type="match status" value="1"/>
</dbReference>
<dbReference type="InterPro" id="IPR020846">
    <property type="entry name" value="MFS_dom"/>
</dbReference>
<feature type="transmembrane region" description="Helical" evidence="6">
    <location>
        <begin position="336"/>
        <end position="360"/>
    </location>
</feature>
<feature type="transmembrane region" description="Helical" evidence="6">
    <location>
        <begin position="161"/>
        <end position="183"/>
    </location>
</feature>
<dbReference type="InterPro" id="IPR011701">
    <property type="entry name" value="MFS"/>
</dbReference>
<keyword evidence="9" id="KW-1185">Reference proteome</keyword>
<sequence length="403" mass="41501">MPTSAASRMILLLALAGFASMASMRITDAMLPALAETFARPVADVAQNITLFAVAYGLMQLAYGPLGDRHGALRVIGLATLACALGSLAAALAGSLPMLLLFRTLSGATAAAIIPLSMAWVGDTVPYAERQVALARMLSGAVLGLIAGQTLGGLLADTLGWRAAFLLLAGVFLVAGILLIATLRRHPELSPRGEGGDGLAFLARIRGVLTEARARWLLALVFLEGIAAFGALGFAASHLHRWQGLSLTRAGLAVALFGVGGLIFAALARLLVRRLGETGLALGGGTLMGAGFLALALAPTPMGAALGAFVAGLGFYMMHNTLQINATQMAPAARGTAMAVFAGCLFLGQSVGVGLGGLILRLGDSRWLLAGAGLWLLVLGLVFAWRLRSWRTQNADEPTEKAA</sequence>
<dbReference type="InterPro" id="IPR001958">
    <property type="entry name" value="Tet-R_TetA/multi-R_MdtG-like"/>
</dbReference>
<organism evidence="8 9">
    <name type="scientific">Bisbaumannia pacifica</name>
    <dbReference type="NCBI Taxonomy" id="77098"/>
    <lineage>
        <taxon>Bacteria</taxon>
        <taxon>Pseudomonadati</taxon>
        <taxon>Pseudomonadota</taxon>
        <taxon>Gammaproteobacteria</taxon>
        <taxon>Oceanospirillales</taxon>
        <taxon>Halomonadaceae</taxon>
        <taxon>Bisbaumannia</taxon>
    </lineage>
</organism>
<comment type="caution">
    <text evidence="8">The sequence shown here is derived from an EMBL/GenBank/DDBJ whole genome shotgun (WGS) entry which is preliminary data.</text>
</comment>
<feature type="transmembrane region" description="Helical" evidence="6">
    <location>
        <begin position="304"/>
        <end position="324"/>
    </location>
</feature>
<feature type="transmembrane region" description="Helical" evidence="6">
    <location>
        <begin position="366"/>
        <end position="385"/>
    </location>
</feature>
<evidence type="ECO:0000256" key="5">
    <source>
        <dbReference type="ARBA" id="ARBA00023136"/>
    </source>
</evidence>
<feature type="transmembrane region" description="Helical" evidence="6">
    <location>
        <begin position="45"/>
        <end position="63"/>
    </location>
</feature>
<dbReference type="Gene3D" id="1.20.1250.20">
    <property type="entry name" value="MFS general substrate transporter like domains"/>
    <property type="match status" value="1"/>
</dbReference>
<dbReference type="InterPro" id="IPR036259">
    <property type="entry name" value="MFS_trans_sf"/>
</dbReference>
<keyword evidence="5 6" id="KW-0472">Membrane</keyword>
<dbReference type="InterPro" id="IPR050189">
    <property type="entry name" value="MFS_Efflux_Transporters"/>
</dbReference>
<dbReference type="SUPFAM" id="SSF103473">
    <property type="entry name" value="MFS general substrate transporter"/>
    <property type="match status" value="1"/>
</dbReference>
<feature type="transmembrane region" description="Helical" evidence="6">
    <location>
        <begin position="133"/>
        <end position="155"/>
    </location>
</feature>
<name>A0A510X8E8_9GAMM</name>
<feature type="transmembrane region" description="Helical" evidence="6">
    <location>
        <begin position="250"/>
        <end position="272"/>
    </location>
</feature>
<evidence type="ECO:0000256" key="2">
    <source>
        <dbReference type="ARBA" id="ARBA00022475"/>
    </source>
</evidence>
<dbReference type="PRINTS" id="PR01035">
    <property type="entry name" value="TCRTETA"/>
</dbReference>